<protein>
    <recommendedName>
        <fullName evidence="2">DUF1985 domain-containing protein</fullName>
    </recommendedName>
</protein>
<dbReference type="Proteomes" id="UP000594638">
    <property type="component" value="Unassembled WGS sequence"/>
</dbReference>
<evidence type="ECO:0000259" key="2">
    <source>
        <dbReference type="Pfam" id="PF09331"/>
    </source>
</evidence>
<evidence type="ECO:0000313" key="4">
    <source>
        <dbReference type="Proteomes" id="UP000594638"/>
    </source>
</evidence>
<dbReference type="Gramene" id="OE9A117997T1">
    <property type="protein sequence ID" value="OE9A117997C1"/>
    <property type="gene ID" value="OE9A117997"/>
</dbReference>
<dbReference type="EMBL" id="CACTIH010005589">
    <property type="protein sequence ID" value="CAA2998341.1"/>
    <property type="molecule type" value="Genomic_DNA"/>
</dbReference>
<dbReference type="PANTHER" id="PTHR48449">
    <property type="entry name" value="DUF1985 DOMAIN-CONTAINING PROTEIN"/>
    <property type="match status" value="1"/>
</dbReference>
<accession>A0A8S0T0A4</accession>
<dbReference type="PANTHER" id="PTHR48449:SF1">
    <property type="entry name" value="DUF1985 DOMAIN-CONTAINING PROTEIN"/>
    <property type="match status" value="1"/>
</dbReference>
<dbReference type="InterPro" id="IPR015410">
    <property type="entry name" value="DUF1985"/>
</dbReference>
<proteinExistence type="predicted"/>
<gene>
    <name evidence="3" type="ORF">OLEA9_A117997</name>
</gene>
<feature type="region of interest" description="Disordered" evidence="1">
    <location>
        <begin position="337"/>
        <end position="371"/>
    </location>
</feature>
<sequence length="371" mass="42713">KRKPNVEAPLTEITDPLSAIADLTPSLGRRSSTSKSLPLSVESPEAEHNVEGYLLPCDCQRNRTKAKDTGLIEFDYCIPEEARLWAHISQRSNLKYVKTVIDLFNDRQRDEFRNSPFEYLAEVAEIQFSTQLIQQLVFRTIRTDKVNKLWFNVQGNMMRFDLQEYTLVTGLRCGVFREGDEFDRVLERAHVNSRRSFQCPDNNVEIDLRTLSIVDNLDIFFAYPWGRVDYRRLLHGFRGFWVKKFLKAKRRQEKEVWAYEAVPEIGERFGQRVGERMPRLLSFSFLMYNCTLQLHVYATLRPTDVEAEQQYFSTLVLYDDPPVPMLDEIARNVVGPQFNTSHGGSGSGGQLVRQESDEGVSSGGSGEDETS</sequence>
<comment type="caution">
    <text evidence="3">The sequence shown here is derived from an EMBL/GenBank/DDBJ whole genome shotgun (WGS) entry which is preliminary data.</text>
</comment>
<feature type="domain" description="DUF1985" evidence="2">
    <location>
        <begin position="139"/>
        <end position="182"/>
    </location>
</feature>
<name>A0A8S0T0A4_OLEEU</name>
<reference evidence="3 4" key="1">
    <citation type="submission" date="2019-12" db="EMBL/GenBank/DDBJ databases">
        <authorList>
            <person name="Alioto T."/>
            <person name="Alioto T."/>
            <person name="Gomez Garrido J."/>
        </authorList>
    </citation>
    <scope>NUCLEOTIDE SEQUENCE [LARGE SCALE GENOMIC DNA]</scope>
</reference>
<keyword evidence="4" id="KW-1185">Reference proteome</keyword>
<evidence type="ECO:0000313" key="3">
    <source>
        <dbReference type="EMBL" id="CAA2998341.1"/>
    </source>
</evidence>
<dbReference type="Pfam" id="PF09331">
    <property type="entry name" value="DUF1985"/>
    <property type="match status" value="1"/>
</dbReference>
<evidence type="ECO:0000256" key="1">
    <source>
        <dbReference type="SAM" id="MobiDB-lite"/>
    </source>
</evidence>
<feature type="non-terminal residue" evidence="3">
    <location>
        <position position="371"/>
    </location>
</feature>
<organism evidence="3 4">
    <name type="scientific">Olea europaea subsp. europaea</name>
    <dbReference type="NCBI Taxonomy" id="158383"/>
    <lineage>
        <taxon>Eukaryota</taxon>
        <taxon>Viridiplantae</taxon>
        <taxon>Streptophyta</taxon>
        <taxon>Embryophyta</taxon>
        <taxon>Tracheophyta</taxon>
        <taxon>Spermatophyta</taxon>
        <taxon>Magnoliopsida</taxon>
        <taxon>eudicotyledons</taxon>
        <taxon>Gunneridae</taxon>
        <taxon>Pentapetalae</taxon>
        <taxon>asterids</taxon>
        <taxon>lamiids</taxon>
        <taxon>Lamiales</taxon>
        <taxon>Oleaceae</taxon>
        <taxon>Oleeae</taxon>
        <taxon>Olea</taxon>
    </lineage>
</organism>
<dbReference type="AlphaFoldDB" id="A0A8S0T0A4"/>